<organism evidence="1 2">
    <name type="scientific">Cryptosporangium minutisporangium</name>
    <dbReference type="NCBI Taxonomy" id="113569"/>
    <lineage>
        <taxon>Bacteria</taxon>
        <taxon>Bacillati</taxon>
        <taxon>Actinomycetota</taxon>
        <taxon>Actinomycetes</taxon>
        <taxon>Cryptosporangiales</taxon>
        <taxon>Cryptosporangiaceae</taxon>
        <taxon>Cryptosporangium</taxon>
    </lineage>
</organism>
<accession>A0ABP6T9J2</accession>
<evidence type="ECO:0000313" key="2">
    <source>
        <dbReference type="Proteomes" id="UP001501676"/>
    </source>
</evidence>
<gene>
    <name evidence="1" type="ORF">GCM10020369_66300</name>
</gene>
<sequence>MRSLVVVESMFGNTRAVADAVADGLAAAGPVTVVTVGDAPSAPEEDVALLVVGAPTHAFSLSRPNTRRAAEEQGAEHSTTGLREWLATLPPAGSPDRSAATFSTRIPKKFVPGSAAKAAARRLSRLRYRLAAPPEDYFVLDTAGPLRAGEIARARAWGQRLAEAVNCRAEASRGRTAEGDA</sequence>
<dbReference type="InterPro" id="IPR029039">
    <property type="entry name" value="Flavoprotein-like_sf"/>
</dbReference>
<dbReference type="SUPFAM" id="SSF52218">
    <property type="entry name" value="Flavoproteins"/>
    <property type="match status" value="1"/>
</dbReference>
<reference evidence="2" key="1">
    <citation type="journal article" date="2019" name="Int. J. Syst. Evol. Microbiol.">
        <title>The Global Catalogue of Microorganisms (GCM) 10K type strain sequencing project: providing services to taxonomists for standard genome sequencing and annotation.</title>
        <authorList>
            <consortium name="The Broad Institute Genomics Platform"/>
            <consortium name="The Broad Institute Genome Sequencing Center for Infectious Disease"/>
            <person name="Wu L."/>
            <person name="Ma J."/>
        </authorList>
    </citation>
    <scope>NUCLEOTIDE SEQUENCE [LARGE SCALE GENOMIC DNA]</scope>
    <source>
        <strain evidence="2">JCM 9458</strain>
    </source>
</reference>
<evidence type="ECO:0000313" key="1">
    <source>
        <dbReference type="EMBL" id="GAA3394963.1"/>
    </source>
</evidence>
<dbReference type="Proteomes" id="UP001501676">
    <property type="component" value="Unassembled WGS sequence"/>
</dbReference>
<protein>
    <submittedName>
        <fullName evidence="1">Flavodoxin family protein</fullName>
    </submittedName>
</protein>
<dbReference type="Gene3D" id="3.40.50.360">
    <property type="match status" value="1"/>
</dbReference>
<dbReference type="EMBL" id="BAAAYN010000047">
    <property type="protein sequence ID" value="GAA3394963.1"/>
    <property type="molecule type" value="Genomic_DNA"/>
</dbReference>
<proteinExistence type="predicted"/>
<keyword evidence="2" id="KW-1185">Reference proteome</keyword>
<name>A0ABP6T9J2_9ACTN</name>
<comment type="caution">
    <text evidence="1">The sequence shown here is derived from an EMBL/GenBank/DDBJ whole genome shotgun (WGS) entry which is preliminary data.</text>
</comment>
<dbReference type="RefSeq" id="WP_345732206.1">
    <property type="nucleotide sequence ID" value="NZ_BAAAYN010000047.1"/>
</dbReference>